<dbReference type="NCBIfam" id="TIGR01726">
    <property type="entry name" value="HEQRo_perm_3TM"/>
    <property type="match status" value="1"/>
</dbReference>
<comment type="subcellular location">
    <subcellularLocation>
        <location evidence="1">Cell membrane</location>
        <topology evidence="1">Multi-pass membrane protein</topology>
    </subcellularLocation>
</comment>
<evidence type="ECO:0000256" key="4">
    <source>
        <dbReference type="ARBA" id="ARBA00022692"/>
    </source>
</evidence>
<dbReference type="EMBL" id="CAESAE010000006">
    <property type="protein sequence ID" value="CAB4342437.1"/>
    <property type="molecule type" value="Genomic_DNA"/>
</dbReference>
<protein>
    <submittedName>
        <fullName evidence="16">Unannotated protein</fullName>
    </submittedName>
</protein>
<dbReference type="SUPFAM" id="SSF161098">
    <property type="entry name" value="MetI-like"/>
    <property type="match status" value="1"/>
</dbReference>
<dbReference type="GO" id="GO:0006865">
    <property type="term" value="P:amino acid transport"/>
    <property type="evidence" value="ECO:0007669"/>
    <property type="project" value="UniProtKB-KW"/>
</dbReference>
<sequence>MSTGFFNEFWISKMMIWRGIYTCLFVSFSAILIGTLLGIVVGLFLTYGNFFTKFLARAYTDIIRGIPILVLILTFYFVLSVIHINLSAMQAGITSLSIFCSAHVAEMLRGGLQNVPKGQIEAAKAVGLGFLQTFFFVSLPQALRQILPTWTNTAVEIVKGSTLVSMIGVVEITLVMQQIIGRNFLTMQFYALAGLIYFLIGFSIERTGKFVEKKVAIK</sequence>
<evidence type="ECO:0000256" key="3">
    <source>
        <dbReference type="ARBA" id="ARBA00022475"/>
    </source>
</evidence>
<evidence type="ECO:0000313" key="10">
    <source>
        <dbReference type="EMBL" id="CAB4342437.1"/>
    </source>
</evidence>
<dbReference type="GO" id="GO:0022857">
    <property type="term" value="F:transmembrane transporter activity"/>
    <property type="evidence" value="ECO:0007669"/>
    <property type="project" value="InterPro"/>
</dbReference>
<keyword evidence="3" id="KW-1003">Cell membrane</keyword>
<evidence type="ECO:0000256" key="8">
    <source>
        <dbReference type="SAM" id="Phobius"/>
    </source>
</evidence>
<feature type="domain" description="ABC transmembrane type-1" evidence="9">
    <location>
        <begin position="20"/>
        <end position="208"/>
    </location>
</feature>
<dbReference type="EMBL" id="CAEZYM010000006">
    <property type="protein sequence ID" value="CAB4724651.1"/>
    <property type="molecule type" value="Genomic_DNA"/>
</dbReference>
<dbReference type="Pfam" id="PF00528">
    <property type="entry name" value="BPD_transp_1"/>
    <property type="match status" value="1"/>
</dbReference>
<feature type="transmembrane region" description="Helical" evidence="8">
    <location>
        <begin position="62"/>
        <end position="79"/>
    </location>
</feature>
<dbReference type="EMBL" id="CAFBQX010000004">
    <property type="protein sequence ID" value="CAB5073034.1"/>
    <property type="molecule type" value="Genomic_DNA"/>
</dbReference>
<evidence type="ECO:0000313" key="11">
    <source>
        <dbReference type="EMBL" id="CAB4700126.1"/>
    </source>
</evidence>
<gene>
    <name evidence="11" type="ORF">UFOPK2510_01267</name>
    <name evidence="12" type="ORF">UFOPK2718_00788</name>
    <name evidence="13" type="ORF">UFOPK2936_01173</name>
    <name evidence="14" type="ORF">UFOPK3174_01080</name>
    <name evidence="15" type="ORF">UFOPK3328_00950</name>
    <name evidence="16" type="ORF">UFOPK3779_01211</name>
    <name evidence="17" type="ORF">UFOPK3913_00790</name>
    <name evidence="10" type="ORF">UFOPK4107_01139</name>
    <name evidence="18" type="ORF">UFOPK4403_00864</name>
</gene>
<dbReference type="EMBL" id="CAFBNH010000007">
    <property type="protein sequence ID" value="CAB4951008.1"/>
    <property type="molecule type" value="Genomic_DNA"/>
</dbReference>
<evidence type="ECO:0000313" key="18">
    <source>
        <dbReference type="EMBL" id="CAB5073034.1"/>
    </source>
</evidence>
<dbReference type="Gene3D" id="1.10.3720.10">
    <property type="entry name" value="MetI-like"/>
    <property type="match status" value="1"/>
</dbReference>
<keyword evidence="7 8" id="KW-0472">Membrane</keyword>
<evidence type="ECO:0000313" key="12">
    <source>
        <dbReference type="EMBL" id="CAB4724651.1"/>
    </source>
</evidence>
<dbReference type="EMBL" id="CAFABH010000018">
    <property type="protein sequence ID" value="CAB4830932.1"/>
    <property type="molecule type" value="Genomic_DNA"/>
</dbReference>
<feature type="transmembrane region" description="Helical" evidence="8">
    <location>
        <begin position="163"/>
        <end position="181"/>
    </location>
</feature>
<evidence type="ECO:0000256" key="6">
    <source>
        <dbReference type="ARBA" id="ARBA00022989"/>
    </source>
</evidence>
<evidence type="ECO:0000256" key="1">
    <source>
        <dbReference type="ARBA" id="ARBA00004651"/>
    </source>
</evidence>
<accession>A0A6J7K579</accession>
<dbReference type="PANTHER" id="PTHR30614">
    <property type="entry name" value="MEMBRANE COMPONENT OF AMINO ACID ABC TRANSPORTER"/>
    <property type="match status" value="1"/>
</dbReference>
<dbReference type="EMBL" id="CAEZZW010000006">
    <property type="protein sequence ID" value="CAB4784372.1"/>
    <property type="molecule type" value="Genomic_DNA"/>
</dbReference>
<dbReference type="InterPro" id="IPR035906">
    <property type="entry name" value="MetI-like_sf"/>
</dbReference>
<dbReference type="PANTHER" id="PTHR30614:SF0">
    <property type="entry name" value="L-CYSTINE TRANSPORT SYSTEM PERMEASE PROTEIN TCYL"/>
    <property type="match status" value="1"/>
</dbReference>
<evidence type="ECO:0000313" key="14">
    <source>
        <dbReference type="EMBL" id="CAB4830932.1"/>
    </source>
</evidence>
<proteinExistence type="predicted"/>
<dbReference type="InterPro" id="IPR000515">
    <property type="entry name" value="MetI-like"/>
</dbReference>
<feature type="transmembrane region" description="Helical" evidence="8">
    <location>
        <begin position="187"/>
        <end position="204"/>
    </location>
</feature>
<dbReference type="EMBL" id="CAFBOC010000007">
    <property type="protein sequence ID" value="CAB4975857.1"/>
    <property type="molecule type" value="Genomic_DNA"/>
</dbReference>
<keyword evidence="5" id="KW-0029">Amino-acid transport</keyword>
<name>A0A6J7K579_9ZZZZ</name>
<dbReference type="PROSITE" id="PS50928">
    <property type="entry name" value="ABC_TM1"/>
    <property type="match status" value="1"/>
</dbReference>
<reference evidence="16" key="1">
    <citation type="submission" date="2020-05" db="EMBL/GenBank/DDBJ databases">
        <authorList>
            <person name="Chiriac C."/>
            <person name="Salcher M."/>
            <person name="Ghai R."/>
            <person name="Kavagutti S V."/>
        </authorList>
    </citation>
    <scope>NUCLEOTIDE SEQUENCE</scope>
</reference>
<evidence type="ECO:0000313" key="13">
    <source>
        <dbReference type="EMBL" id="CAB4784372.1"/>
    </source>
</evidence>
<evidence type="ECO:0000256" key="2">
    <source>
        <dbReference type="ARBA" id="ARBA00022448"/>
    </source>
</evidence>
<keyword evidence="2" id="KW-0813">Transport</keyword>
<dbReference type="EMBL" id="CAEZXO010000008">
    <property type="protein sequence ID" value="CAB4700126.1"/>
    <property type="molecule type" value="Genomic_DNA"/>
</dbReference>
<keyword evidence="6 8" id="KW-1133">Transmembrane helix</keyword>
<feature type="transmembrane region" description="Helical" evidence="8">
    <location>
        <begin position="21"/>
        <end position="50"/>
    </location>
</feature>
<organism evidence="16">
    <name type="scientific">freshwater metagenome</name>
    <dbReference type="NCBI Taxonomy" id="449393"/>
    <lineage>
        <taxon>unclassified sequences</taxon>
        <taxon>metagenomes</taxon>
        <taxon>ecological metagenomes</taxon>
    </lineage>
</organism>
<dbReference type="EMBL" id="CAFBLD010000006">
    <property type="protein sequence ID" value="CAB4869283.1"/>
    <property type="molecule type" value="Genomic_DNA"/>
</dbReference>
<evidence type="ECO:0000313" key="16">
    <source>
        <dbReference type="EMBL" id="CAB4951008.1"/>
    </source>
</evidence>
<evidence type="ECO:0000256" key="7">
    <source>
        <dbReference type="ARBA" id="ARBA00023136"/>
    </source>
</evidence>
<evidence type="ECO:0000313" key="17">
    <source>
        <dbReference type="EMBL" id="CAB4975857.1"/>
    </source>
</evidence>
<dbReference type="InterPro" id="IPR043429">
    <property type="entry name" value="ArtM/GltK/GlnP/TcyL/YhdX-like"/>
</dbReference>
<evidence type="ECO:0000256" key="5">
    <source>
        <dbReference type="ARBA" id="ARBA00022970"/>
    </source>
</evidence>
<keyword evidence="4 8" id="KW-0812">Transmembrane</keyword>
<evidence type="ECO:0000313" key="15">
    <source>
        <dbReference type="EMBL" id="CAB4869283.1"/>
    </source>
</evidence>
<dbReference type="GO" id="GO:0043190">
    <property type="term" value="C:ATP-binding cassette (ABC) transporter complex"/>
    <property type="evidence" value="ECO:0007669"/>
    <property type="project" value="InterPro"/>
</dbReference>
<dbReference type="CDD" id="cd06261">
    <property type="entry name" value="TM_PBP2"/>
    <property type="match status" value="1"/>
</dbReference>
<dbReference type="AlphaFoldDB" id="A0A6J7K579"/>
<evidence type="ECO:0000259" key="9">
    <source>
        <dbReference type="PROSITE" id="PS50928"/>
    </source>
</evidence>
<dbReference type="InterPro" id="IPR010065">
    <property type="entry name" value="AA_ABC_transptr_permease_3TM"/>
</dbReference>